<feature type="compositionally biased region" description="Acidic residues" evidence="1">
    <location>
        <begin position="196"/>
        <end position="207"/>
    </location>
</feature>
<accession>A0AA40ACH0</accession>
<keyword evidence="3" id="KW-1185">Reference proteome</keyword>
<dbReference type="RefSeq" id="XP_060294671.1">
    <property type="nucleotide sequence ID" value="XM_060440135.1"/>
</dbReference>
<sequence>MLSQTIEVPHIPDFSPWADLRMLHLLKHIAIDICDSPPWNSQGSIIGLIAACKNLESISIVLRDVDCNEQDPNVFFYRRFLPPPGHCRLQDVPDQVLGRTAINFDVGGRPHVPPCPVEQFVDWFRKELDGRAALVAPGPPPANGSISAVKIKVQSFVECVETPNLSEEWREPWWQDAEEDTSDSTDEAYGYRDDSLDYGDVEFDNTD</sequence>
<dbReference type="GeneID" id="85323405"/>
<feature type="compositionally biased region" description="Acidic residues" evidence="1">
    <location>
        <begin position="176"/>
        <end position="186"/>
    </location>
</feature>
<name>A0AA40ACH0_9PEZI</name>
<feature type="region of interest" description="Disordered" evidence="1">
    <location>
        <begin position="170"/>
        <end position="207"/>
    </location>
</feature>
<comment type="caution">
    <text evidence="2">The sequence shown here is derived from an EMBL/GenBank/DDBJ whole genome shotgun (WGS) entry which is preliminary data.</text>
</comment>
<evidence type="ECO:0000313" key="2">
    <source>
        <dbReference type="EMBL" id="KAK0713348.1"/>
    </source>
</evidence>
<dbReference type="EMBL" id="JAUIRO010000005">
    <property type="protein sequence ID" value="KAK0713348.1"/>
    <property type="molecule type" value="Genomic_DNA"/>
</dbReference>
<dbReference type="AlphaFoldDB" id="A0AA40ACH0"/>
<organism evidence="2 3">
    <name type="scientific">Lasiosphaeria miniovina</name>
    <dbReference type="NCBI Taxonomy" id="1954250"/>
    <lineage>
        <taxon>Eukaryota</taxon>
        <taxon>Fungi</taxon>
        <taxon>Dikarya</taxon>
        <taxon>Ascomycota</taxon>
        <taxon>Pezizomycotina</taxon>
        <taxon>Sordariomycetes</taxon>
        <taxon>Sordariomycetidae</taxon>
        <taxon>Sordariales</taxon>
        <taxon>Lasiosphaeriaceae</taxon>
        <taxon>Lasiosphaeria</taxon>
    </lineage>
</organism>
<gene>
    <name evidence="2" type="ORF">B0T26DRAFT_677695</name>
</gene>
<dbReference type="Proteomes" id="UP001172101">
    <property type="component" value="Unassembled WGS sequence"/>
</dbReference>
<evidence type="ECO:0000256" key="1">
    <source>
        <dbReference type="SAM" id="MobiDB-lite"/>
    </source>
</evidence>
<reference evidence="2" key="1">
    <citation type="submission" date="2023-06" db="EMBL/GenBank/DDBJ databases">
        <title>Genome-scale phylogeny and comparative genomics of the fungal order Sordariales.</title>
        <authorList>
            <consortium name="Lawrence Berkeley National Laboratory"/>
            <person name="Hensen N."/>
            <person name="Bonometti L."/>
            <person name="Westerberg I."/>
            <person name="Brannstrom I.O."/>
            <person name="Guillou S."/>
            <person name="Cros-Aarteil S."/>
            <person name="Calhoun S."/>
            <person name="Haridas S."/>
            <person name="Kuo A."/>
            <person name="Mondo S."/>
            <person name="Pangilinan J."/>
            <person name="Riley R."/>
            <person name="LaButti K."/>
            <person name="Andreopoulos B."/>
            <person name="Lipzen A."/>
            <person name="Chen C."/>
            <person name="Yanf M."/>
            <person name="Daum C."/>
            <person name="Ng V."/>
            <person name="Clum A."/>
            <person name="Steindorff A."/>
            <person name="Ohm R."/>
            <person name="Martin F."/>
            <person name="Silar P."/>
            <person name="Natvig D."/>
            <person name="Lalanne C."/>
            <person name="Gautier V."/>
            <person name="Ament-velasquez S.L."/>
            <person name="Kruys A."/>
            <person name="Hutchinson M.I."/>
            <person name="Powell A.J."/>
            <person name="Barry K."/>
            <person name="Miller A.N."/>
            <person name="Grigoriev I.V."/>
            <person name="Debuchy R."/>
            <person name="Gladieux P."/>
            <person name="Thoren M.H."/>
            <person name="Johannesson H."/>
        </authorList>
    </citation>
    <scope>NUCLEOTIDE SEQUENCE</scope>
    <source>
        <strain evidence="2">SMH2392-1A</strain>
    </source>
</reference>
<evidence type="ECO:0000313" key="3">
    <source>
        <dbReference type="Proteomes" id="UP001172101"/>
    </source>
</evidence>
<protein>
    <submittedName>
        <fullName evidence="2">Uncharacterized protein</fullName>
    </submittedName>
</protein>
<proteinExistence type="predicted"/>